<name>A0ABS8G2E1_9FIRM</name>
<reference evidence="1 2" key="1">
    <citation type="submission" date="2021-10" db="EMBL/GenBank/DDBJ databases">
        <title>Anaerobic single-cell dispensing facilitates the cultivation of human gut bacteria.</title>
        <authorList>
            <person name="Afrizal A."/>
        </authorList>
    </citation>
    <scope>NUCLEOTIDE SEQUENCE [LARGE SCALE GENOMIC DNA]</scope>
    <source>
        <strain evidence="1 2">CLA-AA-H200</strain>
    </source>
</reference>
<protein>
    <submittedName>
        <fullName evidence="1">SEC-C domain-containing protein</fullName>
    </submittedName>
</protein>
<accession>A0ABS8G2E1</accession>
<dbReference type="Proteomes" id="UP001198151">
    <property type="component" value="Unassembled WGS sequence"/>
</dbReference>
<gene>
    <name evidence="1" type="ORF">LKD70_16760</name>
</gene>
<evidence type="ECO:0000313" key="2">
    <source>
        <dbReference type="Proteomes" id="UP001198151"/>
    </source>
</evidence>
<dbReference type="Gene3D" id="3.10.450.50">
    <property type="match status" value="1"/>
</dbReference>
<proteinExistence type="predicted"/>
<evidence type="ECO:0000313" key="1">
    <source>
        <dbReference type="EMBL" id="MCC2256044.1"/>
    </source>
</evidence>
<dbReference type="EMBL" id="JAJEQX010000046">
    <property type="protein sequence ID" value="MCC2256044.1"/>
    <property type="molecule type" value="Genomic_DNA"/>
</dbReference>
<organism evidence="1 2">
    <name type="scientific">Ruminococcus turbiniformis</name>
    <dbReference type="NCBI Taxonomy" id="2881258"/>
    <lineage>
        <taxon>Bacteria</taxon>
        <taxon>Bacillati</taxon>
        <taxon>Bacillota</taxon>
        <taxon>Clostridia</taxon>
        <taxon>Eubacteriales</taxon>
        <taxon>Oscillospiraceae</taxon>
        <taxon>Ruminococcus</taxon>
    </lineage>
</organism>
<sequence>MVLIHRYLQMYEFPVKIQEQMYGAMSACLRDADELAAYKKREHIRSEEFIYLLARAYTVLCEFNKARSLADELSRSSKKGKEAAEKLNELIICGEDVMDDNDIETEELYPWSEPWDYGWQAEEKQKPYVRTQPKISRNAPCPCGSGKKYKHCCGK</sequence>
<keyword evidence="2" id="KW-1185">Reference proteome</keyword>
<dbReference type="SUPFAM" id="SSF103642">
    <property type="entry name" value="Sec-C motif"/>
    <property type="match status" value="1"/>
</dbReference>
<comment type="caution">
    <text evidence="1">The sequence shown here is derived from an EMBL/GenBank/DDBJ whole genome shotgun (WGS) entry which is preliminary data.</text>
</comment>
<dbReference type="RefSeq" id="WP_227709041.1">
    <property type="nucleotide sequence ID" value="NZ_JAJEQX010000046.1"/>
</dbReference>
<dbReference type="Pfam" id="PF02810">
    <property type="entry name" value="SEC-C"/>
    <property type="match status" value="1"/>
</dbReference>
<dbReference type="InterPro" id="IPR004027">
    <property type="entry name" value="SEC_C_motif"/>
</dbReference>